<dbReference type="EMBL" id="GEEE01000496">
    <property type="protein sequence ID" value="JAP62729.1"/>
    <property type="molecule type" value="Transcribed_RNA"/>
</dbReference>
<dbReference type="AlphaFoldDB" id="A0A0V0JAY3"/>
<protein>
    <submittedName>
        <fullName evidence="1">Uncharacterized protein</fullName>
    </submittedName>
</protein>
<proteinExistence type="predicted"/>
<accession>A0A0V0JAY3</accession>
<sequence length="147" mass="16729">FFEDMITGCIDYQIKFEDRNWSRNRRHVKRHFAKLTFLFHWSPAAESFLLVRVYPKQNVVTDVGAEEGKEDEPCHRQEFRCLSMQAPRGRMCLGHSKKGFQCGSKRGEVVALADHCRNCGFTGNVASIRLPGYAAGLKESTGREEGS</sequence>
<reference evidence="1" key="1">
    <citation type="submission" date="2016-01" db="EMBL/GenBank/DDBJ databases">
        <title>Reference transcriptome for the parasite Schistocephalus solidus: insights into the molecular evolution of parasitism.</title>
        <authorList>
            <person name="Hebert F.O."/>
            <person name="Grambauer S."/>
            <person name="Barber I."/>
            <person name="Landry C.R."/>
            <person name="Aubin-Horth N."/>
        </authorList>
    </citation>
    <scope>NUCLEOTIDE SEQUENCE</scope>
</reference>
<evidence type="ECO:0000313" key="1">
    <source>
        <dbReference type="EMBL" id="JAP62729.1"/>
    </source>
</evidence>
<feature type="non-terminal residue" evidence="1">
    <location>
        <position position="1"/>
    </location>
</feature>
<gene>
    <name evidence="1" type="ORF">TR88046</name>
</gene>
<name>A0A0V0JAY3_SCHSO</name>
<organism evidence="1">
    <name type="scientific">Schistocephalus solidus</name>
    <name type="common">Tapeworm</name>
    <dbReference type="NCBI Taxonomy" id="70667"/>
    <lineage>
        <taxon>Eukaryota</taxon>
        <taxon>Metazoa</taxon>
        <taxon>Spiralia</taxon>
        <taxon>Lophotrochozoa</taxon>
        <taxon>Platyhelminthes</taxon>
        <taxon>Cestoda</taxon>
        <taxon>Eucestoda</taxon>
        <taxon>Diphyllobothriidea</taxon>
        <taxon>Diphyllobothriidae</taxon>
        <taxon>Schistocephalus</taxon>
    </lineage>
</organism>